<feature type="chain" id="PRO_5016835580" evidence="2">
    <location>
        <begin position="27"/>
        <end position="182"/>
    </location>
</feature>
<dbReference type="PANTHER" id="PTHR30329">
    <property type="entry name" value="STATOR ELEMENT OF FLAGELLAR MOTOR COMPLEX"/>
    <property type="match status" value="1"/>
</dbReference>
<feature type="domain" description="OmpA-like" evidence="3">
    <location>
        <begin position="57"/>
        <end position="181"/>
    </location>
</feature>
<sequence>MRKRVLIAALAAAALMVGCVSEQTYEAEVQKSALYQQLTAKLQTELNADEAQIKQLQGQVKLTLVDQLLFAEGGWQVHQKGKATLAKIAPTLSTAAAKRIVVEGFTDNVPIGPALKSRFPSNWELSTARATDVVRILAADGVPQDLLAAEGFGDQRPVASNDTPQGRAQNRRVEIVISGLAQ</sequence>
<accession>A0A369XSE4</accession>
<feature type="signal peptide" evidence="2">
    <location>
        <begin position="1"/>
        <end position="26"/>
    </location>
</feature>
<dbReference type="SUPFAM" id="SSF103088">
    <property type="entry name" value="OmpA-like"/>
    <property type="match status" value="1"/>
</dbReference>
<dbReference type="CDD" id="cd07185">
    <property type="entry name" value="OmpA_C-like"/>
    <property type="match status" value="1"/>
</dbReference>
<proteinExistence type="predicted"/>
<reference evidence="4 5" key="1">
    <citation type="submission" date="2018-05" db="EMBL/GenBank/DDBJ databases">
        <title>Integrated omic analyses show evidence that a Ca. Accumulibacter phosphatis strain performs denitrification under micro-aerobic conditions.</title>
        <authorList>
            <person name="Camejo P.Y."/>
            <person name="Katherine M.D."/>
            <person name="Daniel N.R."/>
        </authorList>
    </citation>
    <scope>NUCLEOTIDE SEQUENCE [LARGE SCALE GENOMIC DNA]</scope>
    <source>
        <strain evidence="4">UW-LDO-IC</strain>
    </source>
</reference>
<dbReference type="InterPro" id="IPR006665">
    <property type="entry name" value="OmpA-like"/>
</dbReference>
<dbReference type="InterPro" id="IPR050330">
    <property type="entry name" value="Bact_OuterMem_StrucFunc"/>
</dbReference>
<dbReference type="PROSITE" id="PS51257">
    <property type="entry name" value="PROKAR_LIPOPROTEIN"/>
    <property type="match status" value="1"/>
</dbReference>
<evidence type="ECO:0000313" key="5">
    <source>
        <dbReference type="Proteomes" id="UP000253831"/>
    </source>
</evidence>
<dbReference type="PROSITE" id="PS51123">
    <property type="entry name" value="OMPA_2"/>
    <property type="match status" value="1"/>
</dbReference>
<dbReference type="Proteomes" id="UP000253831">
    <property type="component" value="Unassembled WGS sequence"/>
</dbReference>
<dbReference type="PRINTS" id="PR01023">
    <property type="entry name" value="NAFLGMOTY"/>
</dbReference>
<evidence type="ECO:0000256" key="2">
    <source>
        <dbReference type="SAM" id="SignalP"/>
    </source>
</evidence>
<evidence type="ECO:0000256" key="1">
    <source>
        <dbReference type="PROSITE-ProRule" id="PRU00473"/>
    </source>
</evidence>
<evidence type="ECO:0000259" key="3">
    <source>
        <dbReference type="PROSITE" id="PS51123"/>
    </source>
</evidence>
<name>A0A369XSE4_9PROT</name>
<comment type="caution">
    <text evidence="4">The sequence shown here is derived from an EMBL/GenBank/DDBJ whole genome shotgun (WGS) entry which is preliminary data.</text>
</comment>
<keyword evidence="2" id="KW-0732">Signal</keyword>
<dbReference type="InterPro" id="IPR036737">
    <property type="entry name" value="OmpA-like_sf"/>
</dbReference>
<dbReference type="Pfam" id="PF00691">
    <property type="entry name" value="OmpA"/>
    <property type="match status" value="1"/>
</dbReference>
<evidence type="ECO:0000313" key="4">
    <source>
        <dbReference type="EMBL" id="RDE50318.1"/>
    </source>
</evidence>
<keyword evidence="1" id="KW-0472">Membrane</keyword>
<dbReference type="AlphaFoldDB" id="A0A369XSE4"/>
<gene>
    <name evidence="4" type="ORF">DVS81_12115</name>
</gene>
<dbReference type="PANTHER" id="PTHR30329:SF21">
    <property type="entry name" value="LIPOPROTEIN YIAD-RELATED"/>
    <property type="match status" value="1"/>
</dbReference>
<dbReference type="Gene3D" id="3.30.1330.60">
    <property type="entry name" value="OmpA-like domain"/>
    <property type="match status" value="1"/>
</dbReference>
<dbReference type="GO" id="GO:0016020">
    <property type="term" value="C:membrane"/>
    <property type="evidence" value="ECO:0007669"/>
    <property type="project" value="UniProtKB-UniRule"/>
</dbReference>
<organism evidence="4 5">
    <name type="scientific">Candidatus Accumulibacter meliphilus</name>
    <dbReference type="NCBI Taxonomy" id="2211374"/>
    <lineage>
        <taxon>Bacteria</taxon>
        <taxon>Pseudomonadati</taxon>
        <taxon>Pseudomonadota</taxon>
        <taxon>Betaproteobacteria</taxon>
        <taxon>Candidatus Accumulibacter</taxon>
    </lineage>
</organism>
<protein>
    <submittedName>
        <fullName evidence="4">OmpA family protein</fullName>
    </submittedName>
</protein>
<dbReference type="EMBL" id="QPGA01000022">
    <property type="protein sequence ID" value="RDE50318.1"/>
    <property type="molecule type" value="Genomic_DNA"/>
</dbReference>